<proteinExistence type="predicted"/>
<dbReference type="RefSeq" id="WP_020952241.1">
    <property type="nucleotide sequence ID" value="NC_022049.1"/>
</dbReference>
<evidence type="ECO:0000259" key="6">
    <source>
        <dbReference type="PROSITE" id="PS01124"/>
    </source>
</evidence>
<keyword evidence="3" id="KW-0238">DNA-binding</keyword>
<evidence type="ECO:0000313" key="8">
    <source>
        <dbReference type="Proteomes" id="UP000015480"/>
    </source>
</evidence>
<dbReference type="EMBL" id="CP006652">
    <property type="protein sequence ID" value="AGT10756.1"/>
    <property type="molecule type" value="Genomic_DNA"/>
</dbReference>
<dbReference type="CDD" id="cd06124">
    <property type="entry name" value="cupin_NimR-like_N"/>
    <property type="match status" value="1"/>
</dbReference>
<dbReference type="InterPro" id="IPR020449">
    <property type="entry name" value="Tscrpt_reg_AraC-type_HTH"/>
</dbReference>
<dbReference type="HOGENOM" id="CLU_000445_87_0_5"/>
<dbReference type="eggNOG" id="COG2207">
    <property type="taxonomic scope" value="Bacteria"/>
</dbReference>
<keyword evidence="2" id="KW-0805">Transcription regulation</keyword>
<dbReference type="Proteomes" id="UP000015480">
    <property type="component" value="Plasmid pAMI4"/>
</dbReference>
<dbReference type="AlphaFoldDB" id="S5YZX2"/>
<keyword evidence="8" id="KW-1185">Reference proteome</keyword>
<sequence>METPFSTSDPARDPARDPAGDPARQAALARALAALPVAALAVRTDEALDNGPHHHPAGQVMSSQSGLMTVILPAQSLIVPANQCVWIPPGTIHAVRAHGAFSGWGAFLAPAACALLPPEPRVWRSSALLREAVERLAALGPGLAAGATPRNHHQRQRNLGAVILDELCDLRDEPLTLPTPENPRLRRITEALSRDPGDRRPHTDWARLAAVSPRTLTRLFRAETGISFSEWRQRARAFRACELLEQGVAIGTIARELGYDSAGSFIAAFRQSFGTTPGDYARRRDGAL</sequence>
<evidence type="ECO:0000256" key="2">
    <source>
        <dbReference type="ARBA" id="ARBA00023015"/>
    </source>
</evidence>
<dbReference type="SMART" id="SM00342">
    <property type="entry name" value="HTH_ARAC"/>
    <property type="match status" value="1"/>
</dbReference>
<keyword evidence="7" id="KW-0614">Plasmid</keyword>
<dbReference type="SUPFAM" id="SSF51182">
    <property type="entry name" value="RmlC-like cupins"/>
    <property type="match status" value="1"/>
</dbReference>
<keyword evidence="4" id="KW-0804">Transcription</keyword>
<dbReference type="GO" id="GO:0043565">
    <property type="term" value="F:sequence-specific DNA binding"/>
    <property type="evidence" value="ECO:0007669"/>
    <property type="project" value="InterPro"/>
</dbReference>
<evidence type="ECO:0000256" key="3">
    <source>
        <dbReference type="ARBA" id="ARBA00023125"/>
    </source>
</evidence>
<geneLocation type="plasmid" evidence="7 8">
    <name>pAMI4</name>
</geneLocation>
<evidence type="ECO:0000256" key="4">
    <source>
        <dbReference type="ARBA" id="ARBA00023163"/>
    </source>
</evidence>
<dbReference type="PROSITE" id="PS00041">
    <property type="entry name" value="HTH_ARAC_FAMILY_1"/>
    <property type="match status" value="1"/>
</dbReference>
<evidence type="ECO:0000256" key="5">
    <source>
        <dbReference type="SAM" id="MobiDB-lite"/>
    </source>
</evidence>
<feature type="compositionally biased region" description="Basic and acidic residues" evidence="5">
    <location>
        <begin position="10"/>
        <end position="19"/>
    </location>
</feature>
<accession>S5YZX2</accession>
<dbReference type="PANTHER" id="PTHR11019:SF159">
    <property type="entry name" value="TRANSCRIPTIONAL REGULATOR-RELATED"/>
    <property type="match status" value="1"/>
</dbReference>
<dbReference type="InterPro" id="IPR018062">
    <property type="entry name" value="HTH_AraC-typ_CS"/>
</dbReference>
<dbReference type="Pfam" id="PF12833">
    <property type="entry name" value="HTH_18"/>
    <property type="match status" value="1"/>
</dbReference>
<dbReference type="Gene3D" id="2.60.120.10">
    <property type="entry name" value="Jelly Rolls"/>
    <property type="match status" value="1"/>
</dbReference>
<protein>
    <submittedName>
        <fullName evidence="7">Transcriptional regulator, AraC family</fullName>
    </submittedName>
</protein>
<dbReference type="KEGG" id="pami:JCM7686_pAMI4p065"/>
<dbReference type="InterPro" id="IPR014710">
    <property type="entry name" value="RmlC-like_jellyroll"/>
</dbReference>
<dbReference type="Gene3D" id="1.10.10.60">
    <property type="entry name" value="Homeodomain-like"/>
    <property type="match status" value="2"/>
</dbReference>
<organism evidence="7 8">
    <name type="scientific">Paracoccus aminophilus JCM 7686</name>
    <dbReference type="NCBI Taxonomy" id="1367847"/>
    <lineage>
        <taxon>Bacteria</taxon>
        <taxon>Pseudomonadati</taxon>
        <taxon>Pseudomonadota</taxon>
        <taxon>Alphaproteobacteria</taxon>
        <taxon>Rhodobacterales</taxon>
        <taxon>Paracoccaceae</taxon>
        <taxon>Paracoccus</taxon>
    </lineage>
</organism>
<dbReference type="PROSITE" id="PS01124">
    <property type="entry name" value="HTH_ARAC_FAMILY_2"/>
    <property type="match status" value="1"/>
</dbReference>
<dbReference type="InterPro" id="IPR011051">
    <property type="entry name" value="RmlC_Cupin_sf"/>
</dbReference>
<keyword evidence="1" id="KW-0678">Repressor</keyword>
<feature type="region of interest" description="Disordered" evidence="5">
    <location>
        <begin position="1"/>
        <end position="23"/>
    </location>
</feature>
<evidence type="ECO:0000313" key="7">
    <source>
        <dbReference type="EMBL" id="AGT10756.1"/>
    </source>
</evidence>
<dbReference type="PATRIC" id="fig|1367847.3.peg.3693"/>
<feature type="domain" description="HTH araC/xylS-type" evidence="6">
    <location>
        <begin position="186"/>
        <end position="283"/>
    </location>
</feature>
<dbReference type="InterPro" id="IPR018060">
    <property type="entry name" value="HTH_AraC"/>
</dbReference>
<gene>
    <name evidence="7" type="ORF">JCM7686_pAMI4p065</name>
</gene>
<dbReference type="OrthoDB" id="9804543at2"/>
<dbReference type="FunFam" id="1.10.10.60:FF:000132">
    <property type="entry name" value="AraC family transcriptional regulator"/>
    <property type="match status" value="1"/>
</dbReference>
<dbReference type="SUPFAM" id="SSF46689">
    <property type="entry name" value="Homeodomain-like"/>
    <property type="match status" value="1"/>
</dbReference>
<dbReference type="InterPro" id="IPR009057">
    <property type="entry name" value="Homeodomain-like_sf"/>
</dbReference>
<dbReference type="PANTHER" id="PTHR11019">
    <property type="entry name" value="HTH-TYPE TRANSCRIPTIONAL REGULATOR NIMR"/>
    <property type="match status" value="1"/>
</dbReference>
<name>S5YZX2_PARAH</name>
<dbReference type="PRINTS" id="PR00032">
    <property type="entry name" value="HTHARAC"/>
</dbReference>
<reference evidence="7 8" key="1">
    <citation type="journal article" date="2014" name="BMC Genomics">
        <title>Architecture and functions of a multipartite genome of the methylotrophic bacterium Paracoccus aminophilus JCM 7686, containing primary and secondary chromids.</title>
        <authorList>
            <person name="Dziewit L."/>
            <person name="Czarnecki J."/>
            <person name="Wibberg D."/>
            <person name="Radlinska M."/>
            <person name="Mrozek P."/>
            <person name="Szymczak M."/>
            <person name="Schluter A."/>
            <person name="Puhler A."/>
            <person name="Bartosik D."/>
        </authorList>
    </citation>
    <scope>NUCLEOTIDE SEQUENCE [LARGE SCALE GENOMIC DNA]</scope>
    <source>
        <strain evidence="7">JCM 7686</strain>
        <plasmid evidence="8">Plasmid pAMI4</plasmid>
    </source>
</reference>
<dbReference type="GO" id="GO:0003700">
    <property type="term" value="F:DNA-binding transcription factor activity"/>
    <property type="evidence" value="ECO:0007669"/>
    <property type="project" value="InterPro"/>
</dbReference>
<evidence type="ECO:0000256" key="1">
    <source>
        <dbReference type="ARBA" id="ARBA00022491"/>
    </source>
</evidence>